<dbReference type="InterPro" id="IPR017853">
    <property type="entry name" value="GH"/>
</dbReference>
<dbReference type="InterPro" id="IPR013783">
    <property type="entry name" value="Ig-like_fold"/>
</dbReference>
<dbReference type="InterPro" id="IPR011658">
    <property type="entry name" value="PA14_dom"/>
</dbReference>
<dbReference type="InterPro" id="IPR026891">
    <property type="entry name" value="Fn3-like"/>
</dbReference>
<organism evidence="8 9">
    <name type="scientific">Vibrio palustris</name>
    <dbReference type="NCBI Taxonomy" id="1918946"/>
    <lineage>
        <taxon>Bacteria</taxon>
        <taxon>Pseudomonadati</taxon>
        <taxon>Pseudomonadota</taxon>
        <taxon>Gammaproteobacteria</taxon>
        <taxon>Vibrionales</taxon>
        <taxon>Vibrionaceae</taxon>
        <taxon>Vibrio</taxon>
    </lineage>
</organism>
<dbReference type="Gene3D" id="2.60.40.10">
    <property type="entry name" value="Immunoglobulins"/>
    <property type="match status" value="1"/>
</dbReference>
<dbReference type="Gene3D" id="2.60.120.260">
    <property type="entry name" value="Galactose-binding domain-like"/>
    <property type="match status" value="1"/>
</dbReference>
<dbReference type="Pfam" id="PF01915">
    <property type="entry name" value="Glyco_hydro_3_C"/>
    <property type="match status" value="1"/>
</dbReference>
<comment type="similarity">
    <text evidence="1">Belongs to the glycosyl hydrolase 3 family.</text>
</comment>
<evidence type="ECO:0000256" key="6">
    <source>
        <dbReference type="SAM" id="SignalP"/>
    </source>
</evidence>
<dbReference type="SUPFAM" id="SSF52279">
    <property type="entry name" value="Beta-D-glucan exohydrolase, C-terminal domain"/>
    <property type="match status" value="1"/>
</dbReference>
<proteinExistence type="inferred from homology"/>
<protein>
    <recommendedName>
        <fullName evidence="5">Beta-D-glucoside glucohydrolase</fullName>
    </recommendedName>
    <alternativeName>
        <fullName evidence="3">Cellobiase</fullName>
    </alternativeName>
    <alternativeName>
        <fullName evidence="4">Gentiobiase</fullName>
    </alternativeName>
</protein>
<dbReference type="PROSITE" id="PS51820">
    <property type="entry name" value="PA14"/>
    <property type="match status" value="1"/>
</dbReference>
<keyword evidence="6" id="KW-0732">Signal</keyword>
<dbReference type="RefSeq" id="WP_077312073.1">
    <property type="nucleotide sequence ID" value="NZ_AP024887.1"/>
</dbReference>
<dbReference type="Pfam" id="PF14310">
    <property type="entry name" value="Fn3-like"/>
    <property type="match status" value="1"/>
</dbReference>
<dbReference type="Gene3D" id="3.20.20.300">
    <property type="entry name" value="Glycoside hydrolase, family 3, N-terminal domain"/>
    <property type="match status" value="1"/>
</dbReference>
<dbReference type="Pfam" id="PF07691">
    <property type="entry name" value="PA14"/>
    <property type="match status" value="1"/>
</dbReference>
<dbReference type="PANTHER" id="PTHR42715">
    <property type="entry name" value="BETA-GLUCOSIDASE"/>
    <property type="match status" value="1"/>
</dbReference>
<dbReference type="InterPro" id="IPR037524">
    <property type="entry name" value="PA14/GLEYA"/>
</dbReference>
<dbReference type="SMART" id="SM01217">
    <property type="entry name" value="Fn3_like"/>
    <property type="match status" value="1"/>
</dbReference>
<evidence type="ECO:0000256" key="5">
    <source>
        <dbReference type="ARBA" id="ARBA00032594"/>
    </source>
</evidence>
<evidence type="ECO:0000313" key="9">
    <source>
        <dbReference type="Proteomes" id="UP000189475"/>
    </source>
</evidence>
<dbReference type="InterPro" id="IPR036881">
    <property type="entry name" value="Glyco_hydro_3_C_sf"/>
</dbReference>
<dbReference type="Gene3D" id="3.40.50.1700">
    <property type="entry name" value="Glycoside hydrolase family 3 C-terminal domain"/>
    <property type="match status" value="1"/>
</dbReference>
<dbReference type="InterPro" id="IPR050288">
    <property type="entry name" value="Cellulose_deg_GH3"/>
</dbReference>
<dbReference type="InterPro" id="IPR002772">
    <property type="entry name" value="Glyco_hydro_3_C"/>
</dbReference>
<reference evidence="8 9" key="1">
    <citation type="submission" date="2017-02" db="EMBL/GenBank/DDBJ databases">
        <authorList>
            <person name="Peterson S.W."/>
        </authorList>
    </citation>
    <scope>NUCLEOTIDE SEQUENCE [LARGE SCALE GENOMIC DNA]</scope>
    <source>
        <strain evidence="8 9">CECT 9027</strain>
    </source>
</reference>
<evidence type="ECO:0000256" key="2">
    <source>
        <dbReference type="ARBA" id="ARBA00022801"/>
    </source>
</evidence>
<evidence type="ECO:0000259" key="7">
    <source>
        <dbReference type="PROSITE" id="PS51820"/>
    </source>
</evidence>
<evidence type="ECO:0000256" key="4">
    <source>
        <dbReference type="ARBA" id="ARBA00032194"/>
    </source>
</evidence>
<dbReference type="AlphaFoldDB" id="A0A1R4B113"/>
<evidence type="ECO:0000256" key="3">
    <source>
        <dbReference type="ARBA" id="ARBA00031448"/>
    </source>
</evidence>
<keyword evidence="9" id="KW-1185">Reference proteome</keyword>
<feature type="signal peptide" evidence="6">
    <location>
        <begin position="1"/>
        <end position="23"/>
    </location>
</feature>
<dbReference type="GO" id="GO:0008422">
    <property type="term" value="F:beta-glucosidase activity"/>
    <property type="evidence" value="ECO:0007669"/>
    <property type="project" value="UniProtKB-ARBA"/>
</dbReference>
<evidence type="ECO:0000256" key="1">
    <source>
        <dbReference type="ARBA" id="ARBA00005336"/>
    </source>
</evidence>
<keyword evidence="2 8" id="KW-0378">Hydrolase</keyword>
<dbReference type="EMBL" id="FUFT01000002">
    <property type="protein sequence ID" value="SJL82616.1"/>
    <property type="molecule type" value="Genomic_DNA"/>
</dbReference>
<name>A0A1R4B113_9VIBR</name>
<feature type="chain" id="PRO_5012187519" description="Beta-D-glucoside glucohydrolase" evidence="6">
    <location>
        <begin position="24"/>
        <end position="928"/>
    </location>
</feature>
<sequence>MKNKGIVFSSLIALSISSSASFAASSDDSSGYYNGRSWLDVEAKVSSILDNMSPSEKYQFIRVDDGHMIPTNQRFGIEGTVANDSTMGLYVNGKIFGASYPSQTMMAATWNLQRAKQQGKALGYETRMAGGEQLLSPVVNLYRTPLNGRAAESICGEDPFLCSVLAPSITNGIQAQGVQASAKHLIANEQDANRQNLDVKVDERTLREMYLVPFESLVKNADIASLMCGFNKINGDYSCENHHIITDIVKGEWGYQGFVLSDFNSIKHGLKGAQAGTDLDMPSGLEFTQNKLQPYVNSGQLHPDVINDKVKRNLRALIRYGFDERTFEAQNLAHPEYGQQAALATAREGIVLLKNHSRYQGKLLPLDKSAHIAVVGNAAQLAPSSPFGTANSDATSDYVSELAGLKALNVSPENVTFLKGMALDPTQLQFLQPSCVKGNDACAPGVTVEYYNNLDLAGTPSLIRRELGVNFNWVDMTNKVVNACNDTQADVSRIKCNAIPTGAEDGSRDLNDINPQQGAFSMRVIGKIRPQTTGPQVLKVRADGPFEVYLNDKLMMESDGISRAKDVPNAIPVTAKTPRLKAGKLYTVRVEYKRNQERFQTNLGGMNGLQVSWASLTPPTDINRYDAVVAVVGRNYEYEGEGTDPSFNLPDQQKVMLKKLTKANPNTIVVMHGGGGMNMMPWNKTAAGVLHAFYSGQFGGQALAEILYGDVNPSGHLPITLDKKFKFNPSYPSYHDIDAYVGKNAKDTMTYSEGIFFGYRGYMQSRHKPLYPFGFGLSYTTFNYSGLKLSDRVVKNGTMYATFEVTNTGSKAGYAVPQLYIAPKHSEVKRPKRELKGFDKVYLQAGETKTVTIPLNARSFAHYEQKTDSWDVDKGRYKILVGDSSANMILHKVMKAKQEIVLKTSTSNPLPTPLQSAVKVSKSESYFN</sequence>
<dbReference type="PANTHER" id="PTHR42715:SF10">
    <property type="entry name" value="BETA-GLUCOSIDASE"/>
    <property type="match status" value="1"/>
</dbReference>
<feature type="domain" description="PA14" evidence="7">
    <location>
        <begin position="441"/>
        <end position="627"/>
    </location>
</feature>
<dbReference type="PRINTS" id="PR00133">
    <property type="entry name" value="GLHYDRLASE3"/>
</dbReference>
<dbReference type="SMART" id="SM00758">
    <property type="entry name" value="PA14"/>
    <property type="match status" value="1"/>
</dbReference>
<dbReference type="STRING" id="1918946.VPAL9027_00546"/>
<gene>
    <name evidence="8" type="primary">xyl3A</name>
    <name evidence="8" type="ORF">VPAL9027_00546</name>
</gene>
<keyword evidence="8" id="KW-0326">Glycosidase</keyword>
<accession>A0A1R4B113</accession>
<dbReference type="GO" id="GO:0005975">
    <property type="term" value="P:carbohydrate metabolic process"/>
    <property type="evidence" value="ECO:0007669"/>
    <property type="project" value="InterPro"/>
</dbReference>
<dbReference type="InterPro" id="IPR001764">
    <property type="entry name" value="Glyco_hydro_3_N"/>
</dbReference>
<dbReference type="Pfam" id="PF00933">
    <property type="entry name" value="Glyco_hydro_3"/>
    <property type="match status" value="1"/>
</dbReference>
<dbReference type="Proteomes" id="UP000189475">
    <property type="component" value="Unassembled WGS sequence"/>
</dbReference>
<dbReference type="SUPFAM" id="SSF51445">
    <property type="entry name" value="(Trans)glycosidases"/>
    <property type="match status" value="1"/>
</dbReference>
<evidence type="ECO:0000313" key="8">
    <source>
        <dbReference type="EMBL" id="SJL82616.1"/>
    </source>
</evidence>
<dbReference type="InterPro" id="IPR036962">
    <property type="entry name" value="Glyco_hydro_3_N_sf"/>
</dbReference>
<dbReference type="FunFam" id="2.60.40.10:FF:000495">
    <property type="entry name" value="Periplasmic beta-glucosidase"/>
    <property type="match status" value="1"/>
</dbReference>